<accession>A0A0F9X7Q3</accession>
<sequence length="103" mass="11283">MADLSLSLTPAKTKPAAAASLYDSSRAPRATSTYTTYPAHTYEAGTDSFFFLQPLPSTLARTVPNDPRLLEVDVSQQQLRSYIKNELQHNALGTGRLRTAQVL</sequence>
<gene>
    <name evidence="1" type="ORF">THAR02_11044</name>
</gene>
<dbReference type="Proteomes" id="UP000034112">
    <property type="component" value="Unassembled WGS sequence"/>
</dbReference>
<evidence type="ECO:0000313" key="2">
    <source>
        <dbReference type="Proteomes" id="UP000034112"/>
    </source>
</evidence>
<comment type="caution">
    <text evidence="1">The sequence shown here is derived from an EMBL/GenBank/DDBJ whole genome shotgun (WGS) entry which is preliminary data.</text>
</comment>
<reference evidence="2" key="1">
    <citation type="journal article" date="2015" name="Genome Announc.">
        <title>Draft whole-genome sequence of the biocontrol agent Trichoderma harzianum T6776.</title>
        <authorList>
            <person name="Baroncelli R."/>
            <person name="Piaggeschi G."/>
            <person name="Fiorini L."/>
            <person name="Bertolini E."/>
            <person name="Zapparata A."/>
            <person name="Pe M.E."/>
            <person name="Sarrocco S."/>
            <person name="Vannacci G."/>
        </authorList>
    </citation>
    <scope>NUCLEOTIDE SEQUENCE [LARGE SCALE GENOMIC DNA]</scope>
    <source>
        <strain evidence="2">T6776</strain>
    </source>
</reference>
<proteinExistence type="predicted"/>
<evidence type="ECO:0000313" key="1">
    <source>
        <dbReference type="EMBL" id="KKO96852.1"/>
    </source>
</evidence>
<protein>
    <submittedName>
        <fullName evidence="1">Uncharacterized protein</fullName>
    </submittedName>
</protein>
<organism evidence="1 2">
    <name type="scientific">Trichoderma harzianum</name>
    <name type="common">Hypocrea lixii</name>
    <dbReference type="NCBI Taxonomy" id="5544"/>
    <lineage>
        <taxon>Eukaryota</taxon>
        <taxon>Fungi</taxon>
        <taxon>Dikarya</taxon>
        <taxon>Ascomycota</taxon>
        <taxon>Pezizomycotina</taxon>
        <taxon>Sordariomycetes</taxon>
        <taxon>Hypocreomycetidae</taxon>
        <taxon>Hypocreales</taxon>
        <taxon>Hypocreaceae</taxon>
        <taxon>Trichoderma</taxon>
    </lineage>
</organism>
<name>A0A0F9X7Q3_TRIHA</name>
<dbReference type="AlphaFoldDB" id="A0A0F9X7Q3"/>
<dbReference type="EMBL" id="JOKZ01000709">
    <property type="protein sequence ID" value="KKO96852.1"/>
    <property type="molecule type" value="Genomic_DNA"/>
</dbReference>